<evidence type="ECO:0000313" key="1">
    <source>
        <dbReference type="EMBL" id="KPY62023.1"/>
    </source>
</evidence>
<protein>
    <submittedName>
        <fullName evidence="1">Type III effector HopS2</fullName>
    </submittedName>
</protein>
<name>A0A0P9ZPB3_PSESX</name>
<dbReference type="AlphaFoldDB" id="A0A0P9ZPB3"/>
<evidence type="ECO:0000313" key="2">
    <source>
        <dbReference type="Proteomes" id="UP000050384"/>
    </source>
</evidence>
<organism evidence="1 2">
    <name type="scientific">Pseudomonas syringae pv. spinaceae</name>
    <dbReference type="NCBI Taxonomy" id="264459"/>
    <lineage>
        <taxon>Bacteria</taxon>
        <taxon>Pseudomonadati</taxon>
        <taxon>Pseudomonadota</taxon>
        <taxon>Gammaproteobacteria</taxon>
        <taxon>Pseudomonadales</taxon>
        <taxon>Pseudomonadaceae</taxon>
        <taxon>Pseudomonas</taxon>
        <taxon>Pseudomonas syringae</taxon>
    </lineage>
</organism>
<proteinExistence type="predicted"/>
<dbReference type="Proteomes" id="UP000050384">
    <property type="component" value="Unassembled WGS sequence"/>
</dbReference>
<dbReference type="EMBL" id="LJRI01001416">
    <property type="protein sequence ID" value="KPY62023.1"/>
    <property type="molecule type" value="Genomic_DNA"/>
</dbReference>
<comment type="caution">
    <text evidence="1">The sequence shown here is derived from an EMBL/GenBank/DDBJ whole genome shotgun (WGS) entry which is preliminary data.</text>
</comment>
<sequence>MRTPANARPHSPTARCRGALAGEVLVKKSGAGTQAYALFASATGSSSKGVLSTIARHLTGCFAPNKTALHSATAVSYELLPGNYSGAASVHGLSVDHRQPALTRLSNVLFNQALALDLERFDEGAPADEMFRPSLKREGAHPRLADSLGGEHLAVQSMEKGLKRLAEDPAQSFARCHSFFFPISSDTTSPQASLHSVASSSG</sequence>
<accession>A0A0P9ZPB3</accession>
<reference evidence="1 2" key="1">
    <citation type="submission" date="2015-09" db="EMBL/GenBank/DDBJ databases">
        <title>Genome announcement of multiple Pseudomonas syringae strains.</title>
        <authorList>
            <person name="Thakur S."/>
            <person name="Wang P.W."/>
            <person name="Gong Y."/>
            <person name="Weir B.S."/>
            <person name="Guttman D.S."/>
        </authorList>
    </citation>
    <scope>NUCLEOTIDE SEQUENCE [LARGE SCALE GENOMIC DNA]</scope>
    <source>
        <strain evidence="1 2">ICMP16929</strain>
    </source>
</reference>
<gene>
    <name evidence="1" type="ORF">ALO94_100279</name>
</gene>